<proteinExistence type="predicted"/>
<dbReference type="Proteomes" id="UP001056384">
    <property type="component" value="Chromosome 10"/>
</dbReference>
<feature type="region of interest" description="Disordered" evidence="1">
    <location>
        <begin position="1"/>
        <end position="20"/>
    </location>
</feature>
<accession>A0A9Q9B1Z7</accession>
<sequence>MSALWNKDRPTEAAASAAQQAATLDRMRKGLVPGTWLQLSPNTAPVQQVQEKWLSLSPKANALPSPAMAAEKIDVVADELVLDGDRFLSNNASASRSSSISSTASNSIKVSSFKPVSSVCEREVIGLARFRAE</sequence>
<protein>
    <submittedName>
        <fullName evidence="2">Uncharacterized protein</fullName>
    </submittedName>
</protein>
<keyword evidence="3" id="KW-1185">Reference proteome</keyword>
<name>A0A9Q9B1Z7_9PEZI</name>
<gene>
    <name evidence="2" type="ORF">Slin15195_G107620</name>
</gene>
<evidence type="ECO:0000256" key="1">
    <source>
        <dbReference type="SAM" id="MobiDB-lite"/>
    </source>
</evidence>
<organism evidence="2 3">
    <name type="scientific">Septoria linicola</name>
    <dbReference type="NCBI Taxonomy" id="215465"/>
    <lineage>
        <taxon>Eukaryota</taxon>
        <taxon>Fungi</taxon>
        <taxon>Dikarya</taxon>
        <taxon>Ascomycota</taxon>
        <taxon>Pezizomycotina</taxon>
        <taxon>Dothideomycetes</taxon>
        <taxon>Dothideomycetidae</taxon>
        <taxon>Mycosphaerellales</taxon>
        <taxon>Mycosphaerellaceae</taxon>
        <taxon>Septoria</taxon>
    </lineage>
</organism>
<feature type="compositionally biased region" description="Basic and acidic residues" evidence="1">
    <location>
        <begin position="1"/>
        <end position="11"/>
    </location>
</feature>
<reference evidence="2" key="1">
    <citation type="submission" date="2022-06" db="EMBL/GenBank/DDBJ databases">
        <title>Complete genome sequences of two strains of the flax pathogen Septoria linicola.</title>
        <authorList>
            <person name="Lapalu N."/>
            <person name="Simon A."/>
            <person name="Demenou B."/>
            <person name="Paumier D."/>
            <person name="Guillot M.-P."/>
            <person name="Gout L."/>
            <person name="Valade R."/>
        </authorList>
    </citation>
    <scope>NUCLEOTIDE SEQUENCE</scope>
    <source>
        <strain evidence="2">SE15195</strain>
    </source>
</reference>
<dbReference type="EMBL" id="CP099427">
    <property type="protein sequence ID" value="USW57443.1"/>
    <property type="molecule type" value="Genomic_DNA"/>
</dbReference>
<evidence type="ECO:0000313" key="3">
    <source>
        <dbReference type="Proteomes" id="UP001056384"/>
    </source>
</evidence>
<evidence type="ECO:0000313" key="2">
    <source>
        <dbReference type="EMBL" id="USW57443.1"/>
    </source>
</evidence>
<dbReference type="AlphaFoldDB" id="A0A9Q9B1Z7"/>